<dbReference type="AlphaFoldDB" id="A0A3N1GWL1"/>
<dbReference type="RefSeq" id="WP_148058076.1">
    <property type="nucleotide sequence ID" value="NZ_RJKN01000006.1"/>
</dbReference>
<accession>A0A3N1GWL1</accession>
<keyword evidence="2" id="KW-1185">Reference proteome</keyword>
<evidence type="ECO:0000313" key="2">
    <source>
        <dbReference type="Proteomes" id="UP000276232"/>
    </source>
</evidence>
<comment type="caution">
    <text evidence="1">The sequence shown here is derived from an EMBL/GenBank/DDBJ whole genome shotgun (WGS) entry which is preliminary data.</text>
</comment>
<dbReference type="InParanoid" id="A0A3N1GWL1"/>
<dbReference type="EMBL" id="RJKN01000006">
    <property type="protein sequence ID" value="ROP34599.1"/>
    <property type="molecule type" value="Genomic_DNA"/>
</dbReference>
<name>A0A3N1GWL1_9ACTN</name>
<proteinExistence type="predicted"/>
<gene>
    <name evidence="1" type="ORF">EDC03_2415</name>
</gene>
<evidence type="ECO:0000313" key="1">
    <source>
        <dbReference type="EMBL" id="ROP34599.1"/>
    </source>
</evidence>
<protein>
    <submittedName>
        <fullName evidence="1">Uncharacterized protein</fullName>
    </submittedName>
</protein>
<dbReference type="Proteomes" id="UP000276232">
    <property type="component" value="Unassembled WGS sequence"/>
</dbReference>
<dbReference type="OrthoDB" id="3818700at2"/>
<reference evidence="1 2" key="1">
    <citation type="journal article" date="2015" name="Stand. Genomic Sci.">
        <title>Genomic Encyclopedia of Bacterial and Archaeal Type Strains, Phase III: the genomes of soil and plant-associated and newly described type strains.</title>
        <authorList>
            <person name="Whitman W.B."/>
            <person name="Woyke T."/>
            <person name="Klenk H.P."/>
            <person name="Zhou Y."/>
            <person name="Lilburn T.G."/>
            <person name="Beck B.J."/>
            <person name="De Vos P."/>
            <person name="Vandamme P."/>
            <person name="Eisen J.A."/>
            <person name="Garrity G."/>
            <person name="Hugenholtz P."/>
            <person name="Kyrpides N.C."/>
        </authorList>
    </citation>
    <scope>NUCLEOTIDE SEQUENCE [LARGE SCALE GENOMIC DNA]</scope>
    <source>
        <strain evidence="1 2">CECT 7306</strain>
    </source>
</reference>
<sequence>MGTLNSHELIASTAAIENGLDFAASAVEDMAGERLNRQKYAALHLFASIEILVKSRLAREHWTLTVADADKADFEDFKSGRLRSVGAVQGLKRLNLVSNLKLAQHHVEDVQAVEKLRNRTAHFALGGEPPEAVAATLARGLEFLLWFLDKHLRPGALPEESAAIDGLLDGISTKLGEIRSFVEARTKALVETLAALDLVVACPRCDQDALAIAGAMVRCHFCLYLATDGETGAEEYASASLGEDKYRTYKHGGEWPVHDCIHCMAQALVGGVIVVGRRDINWVCFSCGFSASAHGLAQCSACGALEEGALDEAEMCSACMTYYMSRE</sequence>
<organism evidence="1 2">
    <name type="scientific">Pseudokineococcus lusitanus</name>
    <dbReference type="NCBI Taxonomy" id="763993"/>
    <lineage>
        <taxon>Bacteria</taxon>
        <taxon>Bacillati</taxon>
        <taxon>Actinomycetota</taxon>
        <taxon>Actinomycetes</taxon>
        <taxon>Kineosporiales</taxon>
        <taxon>Kineosporiaceae</taxon>
        <taxon>Pseudokineococcus</taxon>
    </lineage>
</organism>